<dbReference type="Pfam" id="PF00238">
    <property type="entry name" value="Ribosomal_L14"/>
    <property type="match status" value="1"/>
</dbReference>
<keyword evidence="8" id="KW-0687">Ribonucleoprotein</keyword>
<keyword evidence="7" id="KW-0408">Iron</keyword>
<dbReference type="GO" id="GO:0031418">
    <property type="term" value="F:L-ascorbic acid binding"/>
    <property type="evidence" value="ECO:0007669"/>
    <property type="project" value="UniProtKB-KW"/>
</dbReference>
<dbReference type="InterPro" id="IPR044861">
    <property type="entry name" value="IPNS-like_FE2OG_OXY"/>
</dbReference>
<evidence type="ECO:0000256" key="4">
    <source>
        <dbReference type="ARBA" id="ARBA00022964"/>
    </source>
</evidence>
<keyword evidence="3" id="KW-0847">Vitamin C</keyword>
<dbReference type="GO" id="GO:0045543">
    <property type="term" value="F:gibberellin 2-beta-dioxygenase activity"/>
    <property type="evidence" value="ECO:0007669"/>
    <property type="project" value="UniProtKB-EC"/>
</dbReference>
<comment type="similarity">
    <text evidence="10">Belongs to the iron/ascorbate-dependent oxidoreductase family. GA2OX subfamily.</text>
</comment>
<dbReference type="InterPro" id="IPR005123">
    <property type="entry name" value="Oxoglu/Fe-dep_dioxygenase_dom"/>
</dbReference>
<dbReference type="PANTHER" id="PTHR47990">
    <property type="entry name" value="2-OXOGLUTARATE (2OG) AND FE(II)-DEPENDENT OXYGENASE SUPERFAMILY PROTEIN-RELATED"/>
    <property type="match status" value="1"/>
</dbReference>
<dbReference type="SUPFAM" id="SSF50193">
    <property type="entry name" value="Ribosomal protein L14"/>
    <property type="match status" value="1"/>
</dbReference>
<dbReference type="Gene3D" id="2.40.150.20">
    <property type="entry name" value="Ribosomal protein L14"/>
    <property type="match status" value="1"/>
</dbReference>
<dbReference type="AlphaFoldDB" id="A0AAN8UD90"/>
<evidence type="ECO:0000256" key="9">
    <source>
        <dbReference type="ARBA" id="ARBA00052204"/>
    </source>
</evidence>
<dbReference type="Pfam" id="PF14226">
    <property type="entry name" value="DIOX_N"/>
    <property type="match status" value="1"/>
</dbReference>
<dbReference type="SUPFAM" id="SSF51197">
    <property type="entry name" value="Clavaminate synthase-like"/>
    <property type="match status" value="1"/>
</dbReference>
<evidence type="ECO:0000259" key="12">
    <source>
        <dbReference type="PROSITE" id="PS51471"/>
    </source>
</evidence>
<dbReference type="Gene3D" id="2.60.120.330">
    <property type="entry name" value="B-lactam Antibiotic, Isopenicillin N Synthase, Chain"/>
    <property type="match status" value="1"/>
</dbReference>
<keyword evidence="14" id="KW-1185">Reference proteome</keyword>
<dbReference type="GO" id="GO:0009685">
    <property type="term" value="P:gibberellin metabolic process"/>
    <property type="evidence" value="ECO:0007669"/>
    <property type="project" value="UniProtKB-ARBA"/>
</dbReference>
<comment type="similarity">
    <text evidence="1">Belongs to the universal ribosomal protein uL14 family.</text>
</comment>
<evidence type="ECO:0000256" key="8">
    <source>
        <dbReference type="ARBA" id="ARBA00023274"/>
    </source>
</evidence>
<dbReference type="InterPro" id="IPR027443">
    <property type="entry name" value="IPNS-like_sf"/>
</dbReference>
<evidence type="ECO:0000256" key="3">
    <source>
        <dbReference type="ARBA" id="ARBA00022896"/>
    </source>
</evidence>
<evidence type="ECO:0000313" key="13">
    <source>
        <dbReference type="EMBL" id="KAK6803921.1"/>
    </source>
</evidence>
<evidence type="ECO:0000256" key="7">
    <source>
        <dbReference type="ARBA" id="ARBA00023004"/>
    </source>
</evidence>
<dbReference type="GO" id="GO:0005840">
    <property type="term" value="C:ribosome"/>
    <property type="evidence" value="ECO:0007669"/>
    <property type="project" value="UniProtKB-KW"/>
</dbReference>
<dbReference type="EC" id="1.14.11.13" evidence="11"/>
<dbReference type="PROSITE" id="PS51471">
    <property type="entry name" value="FE2OG_OXY"/>
    <property type="match status" value="1"/>
</dbReference>
<dbReference type="InterPro" id="IPR036853">
    <property type="entry name" value="Ribosomal_uL14_sf"/>
</dbReference>
<dbReference type="GO" id="GO:0002238">
    <property type="term" value="P:response to molecule of fungal origin"/>
    <property type="evidence" value="ECO:0007669"/>
    <property type="project" value="UniProtKB-ARBA"/>
</dbReference>
<dbReference type="Pfam" id="PF03171">
    <property type="entry name" value="2OG-FeII_Oxy"/>
    <property type="match status" value="1"/>
</dbReference>
<dbReference type="FunFam" id="2.60.120.330:FF:000025">
    <property type="entry name" value="Gibberellin 2-beta-dioxygenase 2"/>
    <property type="match status" value="1"/>
</dbReference>
<accession>A0AAN8UD90</accession>
<dbReference type="PRINTS" id="PR00682">
    <property type="entry name" value="IPNSYNTHASE"/>
</dbReference>
<reference evidence="13 14" key="1">
    <citation type="submission" date="2024-02" db="EMBL/GenBank/DDBJ databases">
        <title>de novo genome assembly of Solanum bulbocastanum strain 11H21.</title>
        <authorList>
            <person name="Hosaka A.J."/>
        </authorList>
    </citation>
    <scope>NUCLEOTIDE SEQUENCE [LARGE SCALE GENOMIC DNA]</scope>
    <source>
        <tissue evidence="13">Young leaves</tissue>
    </source>
</reference>
<dbReference type="HAMAP" id="MF_01367">
    <property type="entry name" value="Ribosomal_uL14"/>
    <property type="match status" value="1"/>
</dbReference>
<feature type="domain" description="Fe2OG dioxygenase" evidence="12">
    <location>
        <begin position="164"/>
        <end position="291"/>
    </location>
</feature>
<evidence type="ECO:0000256" key="10">
    <source>
        <dbReference type="ARBA" id="ARBA00061282"/>
    </source>
</evidence>
<keyword evidence="6" id="KW-0560">Oxidoreductase</keyword>
<dbReference type="GO" id="GO:0009805">
    <property type="term" value="P:coumarin biosynthetic process"/>
    <property type="evidence" value="ECO:0007669"/>
    <property type="project" value="UniProtKB-ARBA"/>
</dbReference>
<gene>
    <name evidence="13" type="ORF">RDI58_001705</name>
</gene>
<dbReference type="InterPro" id="IPR050231">
    <property type="entry name" value="Iron_ascorbate_oxido_reductase"/>
</dbReference>
<protein>
    <recommendedName>
        <fullName evidence="11">gibberellin 2beta-dioxygenase</fullName>
        <ecNumber evidence="11">1.14.11.13</ecNumber>
    </recommendedName>
</protein>
<dbReference type="InterPro" id="IPR026992">
    <property type="entry name" value="DIOX_N"/>
</dbReference>
<keyword evidence="5" id="KW-0689">Ribosomal protein</keyword>
<organism evidence="13 14">
    <name type="scientific">Solanum bulbocastanum</name>
    <name type="common">Wild potato</name>
    <dbReference type="NCBI Taxonomy" id="147425"/>
    <lineage>
        <taxon>Eukaryota</taxon>
        <taxon>Viridiplantae</taxon>
        <taxon>Streptophyta</taxon>
        <taxon>Embryophyta</taxon>
        <taxon>Tracheophyta</taxon>
        <taxon>Spermatophyta</taxon>
        <taxon>Magnoliopsida</taxon>
        <taxon>eudicotyledons</taxon>
        <taxon>Gunneridae</taxon>
        <taxon>Pentapetalae</taxon>
        <taxon>asterids</taxon>
        <taxon>lamiids</taxon>
        <taxon>Solanales</taxon>
        <taxon>Solanaceae</taxon>
        <taxon>Solanoideae</taxon>
        <taxon>Solaneae</taxon>
        <taxon>Solanum</taxon>
    </lineage>
</organism>
<name>A0AAN8UD90_SOLBU</name>
<proteinExistence type="inferred from homology"/>
<comment type="catalytic activity">
    <reaction evidence="9">
        <text>gibberellin A1 + 2-oxoglutarate + O2 = gibberellin A8 + succinate + CO2</text>
        <dbReference type="Rhea" id="RHEA:15005"/>
        <dbReference type="ChEBI" id="CHEBI:15379"/>
        <dbReference type="ChEBI" id="CHEBI:16526"/>
        <dbReference type="ChEBI" id="CHEBI:16810"/>
        <dbReference type="ChEBI" id="CHEBI:30031"/>
        <dbReference type="ChEBI" id="CHEBI:58524"/>
        <dbReference type="ChEBI" id="CHEBI:58594"/>
        <dbReference type="EC" id="1.14.11.13"/>
    </reaction>
</comment>
<dbReference type="SMART" id="SM01374">
    <property type="entry name" value="Ribosomal_L14"/>
    <property type="match status" value="1"/>
</dbReference>
<dbReference type="GO" id="GO:0046872">
    <property type="term" value="F:metal ion binding"/>
    <property type="evidence" value="ECO:0007669"/>
    <property type="project" value="UniProtKB-KW"/>
</dbReference>
<keyword evidence="2" id="KW-0479">Metal-binding</keyword>
<sequence length="509" mass="55869">MVVATCKKKTAAFGVPTIDLSDDKSIASEMIVKACEDYGFFKVVNHGVPKKVIARMEREAVDFFSRPVSEKGRAGPAAPFGYGSKNIGFNGDKGDLEYILLEANPLSLSQRAKNFSNDPSTFSLVTNDYVSAVRKLSCDILELVAEGLWIEDNSIFSKLISNSHNDSCFRVNHYPPFIAPNNNHNRDDDEDELNNNHWDLSPNPSKSRVGFGEHTDPQILTILRSNDVSGLQIYTHDGFWIPVPPDPNEFFVFVGDSFQALTNGRFTSVRHRVVSINSWTSRMSMMYFAAPALDAWISAPPQINNIITKISFSYQASESFPNMAASSSSRLVRAVGRSLFSGLCNNADGLMRSTHKMMCDHLLFQQQRTFIQMRTSLKVVDNSGAKRVACIQALKGKKGARLGDTIVCSVKEAQPGGKVKKGEVHYGVVVRAAMPRGRCDGSEVKFDDNAVSISPNVSASRLLGTCCCPQAAEDVSFIIINVLTCTYNCWPTRHSAVPSTSAQGTMSTS</sequence>
<dbReference type="CDD" id="cd00337">
    <property type="entry name" value="Ribosomal_uL14"/>
    <property type="match status" value="1"/>
</dbReference>
<dbReference type="GO" id="GO:0003735">
    <property type="term" value="F:structural constituent of ribosome"/>
    <property type="evidence" value="ECO:0007669"/>
    <property type="project" value="InterPro"/>
</dbReference>
<evidence type="ECO:0000256" key="2">
    <source>
        <dbReference type="ARBA" id="ARBA00022723"/>
    </source>
</evidence>
<evidence type="ECO:0000256" key="5">
    <source>
        <dbReference type="ARBA" id="ARBA00022980"/>
    </source>
</evidence>
<keyword evidence="4" id="KW-0223">Dioxygenase</keyword>
<comment type="caution">
    <text evidence="13">The sequence shown here is derived from an EMBL/GenBank/DDBJ whole genome shotgun (WGS) entry which is preliminary data.</text>
</comment>
<dbReference type="GO" id="GO:1990904">
    <property type="term" value="C:ribonucleoprotein complex"/>
    <property type="evidence" value="ECO:0007669"/>
    <property type="project" value="UniProtKB-KW"/>
</dbReference>
<evidence type="ECO:0000313" key="14">
    <source>
        <dbReference type="Proteomes" id="UP001371456"/>
    </source>
</evidence>
<dbReference type="InterPro" id="IPR000218">
    <property type="entry name" value="Ribosomal_uL14"/>
</dbReference>
<dbReference type="EMBL" id="JBANQN010000001">
    <property type="protein sequence ID" value="KAK6803921.1"/>
    <property type="molecule type" value="Genomic_DNA"/>
</dbReference>
<evidence type="ECO:0000256" key="6">
    <source>
        <dbReference type="ARBA" id="ARBA00023002"/>
    </source>
</evidence>
<evidence type="ECO:0000256" key="1">
    <source>
        <dbReference type="ARBA" id="ARBA00010745"/>
    </source>
</evidence>
<dbReference type="Proteomes" id="UP001371456">
    <property type="component" value="Unassembled WGS sequence"/>
</dbReference>
<dbReference type="GO" id="GO:0006412">
    <property type="term" value="P:translation"/>
    <property type="evidence" value="ECO:0007669"/>
    <property type="project" value="InterPro"/>
</dbReference>
<evidence type="ECO:0000256" key="11">
    <source>
        <dbReference type="ARBA" id="ARBA00066708"/>
    </source>
</evidence>